<sequence length="278" mass="31607">MTIHTAGSVSGAVQHLQRSFARLGMRVLAAPTHLPRWGRRASTFDIDVARDARGEHFLIRLPEEAAPELLTLDVRPELRQLLLLARVGERKDKFLCGFDERHLFTAAVPGQSVRDVVGAMHALKPTPIQVSEAQLRVRGKDRLRRRNAAFIRQGEWFFAPVPDLIVPAERVRRGEPLTRGAGSKPHICAEAARLGGEPVMACDKHRNGISMQRYTHILKSNPKARNWNWQSFQRNPELYVRGDIRHKDHATLHLPMWHRVLMNTENESAGREFVAFLD</sequence>
<dbReference type="STRING" id="1182568.SU48_11700"/>
<dbReference type="EMBL" id="CP011387">
    <property type="protein sequence ID" value="ANE44318.1"/>
    <property type="molecule type" value="Genomic_DNA"/>
</dbReference>
<reference evidence="1 2" key="1">
    <citation type="submission" date="2015-01" db="EMBL/GenBank/DDBJ databases">
        <title>Deinococcus puniceus/DY1/ whole genome sequencing.</title>
        <authorList>
            <person name="Kim M.K."/>
            <person name="Srinivasan S."/>
            <person name="Lee J.-J."/>
        </authorList>
    </citation>
    <scope>NUCLEOTIDE SEQUENCE [LARGE SCALE GENOMIC DNA]</scope>
    <source>
        <strain evidence="1 2">DY1</strain>
    </source>
</reference>
<dbReference type="KEGG" id="dpu:SU48_11700"/>
<name>A0A172TBC6_9DEIO</name>
<gene>
    <name evidence="1" type="ORF">SU48_11700</name>
</gene>
<keyword evidence="2" id="KW-1185">Reference proteome</keyword>
<protein>
    <submittedName>
        <fullName evidence="1">Uncharacterized protein</fullName>
    </submittedName>
</protein>
<dbReference type="PATRIC" id="fig|1182568.3.peg.2422"/>
<dbReference type="AlphaFoldDB" id="A0A172TBC6"/>
<accession>A0A172TBC6</accession>
<organism evidence="1 2">
    <name type="scientific">Deinococcus puniceus</name>
    <dbReference type="NCBI Taxonomy" id="1182568"/>
    <lineage>
        <taxon>Bacteria</taxon>
        <taxon>Thermotogati</taxon>
        <taxon>Deinococcota</taxon>
        <taxon>Deinococci</taxon>
        <taxon>Deinococcales</taxon>
        <taxon>Deinococcaceae</taxon>
        <taxon>Deinococcus</taxon>
    </lineage>
</organism>
<evidence type="ECO:0000313" key="1">
    <source>
        <dbReference type="EMBL" id="ANE44318.1"/>
    </source>
</evidence>
<proteinExistence type="predicted"/>
<dbReference type="OrthoDB" id="60228at2"/>
<evidence type="ECO:0000313" key="2">
    <source>
        <dbReference type="Proteomes" id="UP000077363"/>
    </source>
</evidence>
<dbReference type="Proteomes" id="UP000077363">
    <property type="component" value="Chromosome"/>
</dbReference>
<dbReference type="RefSeq" id="WP_064015394.1">
    <property type="nucleotide sequence ID" value="NZ_CP011387.1"/>
</dbReference>